<keyword evidence="3" id="KW-0804">Transcription</keyword>
<dbReference type="SMART" id="SM00871">
    <property type="entry name" value="AraC_E_bind"/>
    <property type="match status" value="1"/>
</dbReference>
<dbReference type="InterPro" id="IPR050959">
    <property type="entry name" value="MarA-like"/>
</dbReference>
<organism evidence="5 6">
    <name type="scientific">Alkalihalobacillus trypoxylicola</name>
    <dbReference type="NCBI Taxonomy" id="519424"/>
    <lineage>
        <taxon>Bacteria</taxon>
        <taxon>Bacillati</taxon>
        <taxon>Bacillota</taxon>
        <taxon>Bacilli</taxon>
        <taxon>Bacillales</taxon>
        <taxon>Bacillaceae</taxon>
        <taxon>Alkalihalobacillus</taxon>
    </lineage>
</organism>
<name>A0A161PJI0_9BACI</name>
<dbReference type="PRINTS" id="PR00032">
    <property type="entry name" value="HTHARAC"/>
</dbReference>
<dbReference type="InterPro" id="IPR020449">
    <property type="entry name" value="Tscrpt_reg_AraC-type_HTH"/>
</dbReference>
<dbReference type="SUPFAM" id="SSF46689">
    <property type="entry name" value="Homeodomain-like"/>
    <property type="match status" value="2"/>
</dbReference>
<dbReference type="PROSITE" id="PS00041">
    <property type="entry name" value="HTH_ARAC_FAMILY_1"/>
    <property type="match status" value="1"/>
</dbReference>
<dbReference type="Proteomes" id="UP000075806">
    <property type="component" value="Unassembled WGS sequence"/>
</dbReference>
<keyword evidence="1" id="KW-0805">Transcription regulation</keyword>
<dbReference type="Pfam" id="PF12833">
    <property type="entry name" value="HTH_18"/>
    <property type="match status" value="1"/>
</dbReference>
<dbReference type="GO" id="GO:0003700">
    <property type="term" value="F:DNA-binding transcription factor activity"/>
    <property type="evidence" value="ECO:0007669"/>
    <property type="project" value="InterPro"/>
</dbReference>
<proteinExistence type="predicted"/>
<evidence type="ECO:0000256" key="3">
    <source>
        <dbReference type="ARBA" id="ARBA00023163"/>
    </source>
</evidence>
<dbReference type="Gene3D" id="1.10.10.60">
    <property type="entry name" value="Homeodomain-like"/>
    <property type="match status" value="2"/>
</dbReference>
<dbReference type="PROSITE" id="PS01124">
    <property type="entry name" value="HTH_ARAC_FAMILY_2"/>
    <property type="match status" value="1"/>
</dbReference>
<evidence type="ECO:0000313" key="6">
    <source>
        <dbReference type="Proteomes" id="UP000075806"/>
    </source>
</evidence>
<accession>A0A161PJI0</accession>
<dbReference type="AlphaFoldDB" id="A0A161PJI0"/>
<evidence type="ECO:0000259" key="4">
    <source>
        <dbReference type="PROSITE" id="PS01124"/>
    </source>
</evidence>
<dbReference type="InterPro" id="IPR010499">
    <property type="entry name" value="AraC_E-bd"/>
</dbReference>
<gene>
    <name evidence="5" type="ORF">AZF04_08030</name>
</gene>
<keyword evidence="6" id="KW-1185">Reference proteome</keyword>
<dbReference type="InterPro" id="IPR018060">
    <property type="entry name" value="HTH_AraC"/>
</dbReference>
<dbReference type="InterPro" id="IPR009057">
    <property type="entry name" value="Homeodomain-like_sf"/>
</dbReference>
<dbReference type="PANTHER" id="PTHR47504">
    <property type="entry name" value="RIGHT ORIGIN-BINDING PROTEIN"/>
    <property type="match status" value="1"/>
</dbReference>
<dbReference type="SUPFAM" id="SSF55136">
    <property type="entry name" value="Probable bacterial effector-binding domain"/>
    <property type="match status" value="1"/>
</dbReference>
<sequence length="288" mass="33144">MNWIHNIQSAIDYMEENLLEDIKLDKVAEQANSSLFHFQRTFALLTDCSVSEYIRRRRLSLAAEELSSSKQKVIDIALKYGYDTPESFSKAFRKQHGVAPSEAMRYRGKLKFYDRLIIQVILKGAEPVKYNIVEKESFKAVGIKKTYSLKGNENLVEIPKLWQEVNHNGTVSQLFELNNGGIKGVLGICDDLKVDEQLIDYWVAVESTMTESDLFQLIDIPASKWVVFEVSGPMPEAMQNTWKKIFSEWFPTSDYEHAGTPEMEVYPEDGSDKTNFYSEIWIPIKSKK</sequence>
<dbReference type="SMART" id="SM00342">
    <property type="entry name" value="HTH_ARAC"/>
    <property type="match status" value="1"/>
</dbReference>
<dbReference type="RefSeq" id="WP_061949260.1">
    <property type="nucleotide sequence ID" value="NZ_LTAO01000023.1"/>
</dbReference>
<reference evidence="5" key="1">
    <citation type="submission" date="2016-02" db="EMBL/GenBank/DDBJ databases">
        <title>Genome sequence of Bacillus trypoxylicola KCTC 13244(T).</title>
        <authorList>
            <person name="Jeong H."/>
            <person name="Park S.-H."/>
            <person name="Choi S.-K."/>
        </authorList>
    </citation>
    <scope>NUCLEOTIDE SEQUENCE [LARGE SCALE GENOMIC DNA]</scope>
    <source>
        <strain evidence="5">KCTC 13244</strain>
    </source>
</reference>
<evidence type="ECO:0000313" key="5">
    <source>
        <dbReference type="EMBL" id="KYG29461.1"/>
    </source>
</evidence>
<dbReference type="InterPro" id="IPR018062">
    <property type="entry name" value="HTH_AraC-typ_CS"/>
</dbReference>
<dbReference type="OrthoDB" id="9801123at2"/>
<dbReference type="STRING" id="519424.AZF04_08030"/>
<dbReference type="Gene3D" id="3.20.80.10">
    <property type="entry name" value="Regulatory factor, effector binding domain"/>
    <property type="match status" value="1"/>
</dbReference>
<comment type="caution">
    <text evidence="5">The sequence shown here is derived from an EMBL/GenBank/DDBJ whole genome shotgun (WGS) entry which is preliminary data.</text>
</comment>
<dbReference type="GO" id="GO:0043565">
    <property type="term" value="F:sequence-specific DNA binding"/>
    <property type="evidence" value="ECO:0007669"/>
    <property type="project" value="InterPro"/>
</dbReference>
<dbReference type="EMBL" id="LTAO01000023">
    <property type="protein sequence ID" value="KYG29461.1"/>
    <property type="molecule type" value="Genomic_DNA"/>
</dbReference>
<feature type="domain" description="HTH araC/xylS-type" evidence="4">
    <location>
        <begin position="8"/>
        <end position="106"/>
    </location>
</feature>
<evidence type="ECO:0000256" key="1">
    <source>
        <dbReference type="ARBA" id="ARBA00023015"/>
    </source>
</evidence>
<dbReference type="InterPro" id="IPR011256">
    <property type="entry name" value="Reg_factor_effector_dom_sf"/>
</dbReference>
<dbReference type="Pfam" id="PF14526">
    <property type="entry name" value="Cass2"/>
    <property type="match status" value="1"/>
</dbReference>
<protein>
    <submittedName>
        <fullName evidence="5">AraC family transcriptional regulator</fullName>
    </submittedName>
</protein>
<evidence type="ECO:0000256" key="2">
    <source>
        <dbReference type="ARBA" id="ARBA00023125"/>
    </source>
</evidence>
<keyword evidence="2" id="KW-0238">DNA-binding</keyword>
<dbReference type="PANTHER" id="PTHR47504:SF5">
    <property type="entry name" value="RIGHT ORIGIN-BINDING PROTEIN"/>
    <property type="match status" value="1"/>
</dbReference>
<dbReference type="InterPro" id="IPR029441">
    <property type="entry name" value="Cass2"/>
</dbReference>